<proteinExistence type="predicted"/>
<protein>
    <submittedName>
        <fullName evidence="1">Uncharacterized protein</fullName>
    </submittedName>
</protein>
<organism evidence="1">
    <name type="scientific">Arundo donax</name>
    <name type="common">Giant reed</name>
    <name type="synonym">Donax arundinaceus</name>
    <dbReference type="NCBI Taxonomy" id="35708"/>
    <lineage>
        <taxon>Eukaryota</taxon>
        <taxon>Viridiplantae</taxon>
        <taxon>Streptophyta</taxon>
        <taxon>Embryophyta</taxon>
        <taxon>Tracheophyta</taxon>
        <taxon>Spermatophyta</taxon>
        <taxon>Magnoliopsida</taxon>
        <taxon>Liliopsida</taxon>
        <taxon>Poales</taxon>
        <taxon>Poaceae</taxon>
        <taxon>PACMAD clade</taxon>
        <taxon>Arundinoideae</taxon>
        <taxon>Arundineae</taxon>
        <taxon>Arundo</taxon>
    </lineage>
</organism>
<dbReference type="EMBL" id="GBRH01190359">
    <property type="protein sequence ID" value="JAE07537.1"/>
    <property type="molecule type" value="Transcribed_RNA"/>
</dbReference>
<reference evidence="1" key="2">
    <citation type="journal article" date="2015" name="Data Brief">
        <title>Shoot transcriptome of the giant reed, Arundo donax.</title>
        <authorList>
            <person name="Barrero R.A."/>
            <person name="Guerrero F.D."/>
            <person name="Moolhuijzen P."/>
            <person name="Goolsby J.A."/>
            <person name="Tidwell J."/>
            <person name="Bellgard S.E."/>
            <person name="Bellgard M.I."/>
        </authorList>
    </citation>
    <scope>NUCLEOTIDE SEQUENCE</scope>
    <source>
        <tissue evidence="1">Shoot tissue taken approximately 20 cm above the soil surface</tissue>
    </source>
</reference>
<sequence length="24" mass="2529">MIRRGGGGDVAMVAGVQHHDVPLR</sequence>
<evidence type="ECO:0000313" key="1">
    <source>
        <dbReference type="EMBL" id="JAE07537.1"/>
    </source>
</evidence>
<dbReference type="AlphaFoldDB" id="A0A0A9F5D4"/>
<reference evidence="1" key="1">
    <citation type="submission" date="2014-09" db="EMBL/GenBank/DDBJ databases">
        <authorList>
            <person name="Magalhaes I.L.F."/>
            <person name="Oliveira U."/>
            <person name="Santos F.R."/>
            <person name="Vidigal T.H.D.A."/>
            <person name="Brescovit A.D."/>
            <person name="Santos A.J."/>
        </authorList>
    </citation>
    <scope>NUCLEOTIDE SEQUENCE</scope>
    <source>
        <tissue evidence="1">Shoot tissue taken approximately 20 cm above the soil surface</tissue>
    </source>
</reference>
<accession>A0A0A9F5D4</accession>
<name>A0A0A9F5D4_ARUDO</name>